<dbReference type="RefSeq" id="WP_103563125.1">
    <property type="nucleotide sequence ID" value="NZ_MTBP01000002.1"/>
</dbReference>
<dbReference type="InterPro" id="IPR023380">
    <property type="entry name" value="DsbB-like_sf"/>
</dbReference>
<dbReference type="SUPFAM" id="SSF158442">
    <property type="entry name" value="DsbB-like"/>
    <property type="match status" value="1"/>
</dbReference>
<dbReference type="CDD" id="cd12918">
    <property type="entry name" value="VKOR_arc"/>
    <property type="match status" value="1"/>
</dbReference>
<dbReference type="PANTHER" id="PTHR34573:SF1">
    <property type="entry name" value="VITAMIN K EPOXIDE REDUCTASE DOMAIN-CONTAINING PROTEIN"/>
    <property type="match status" value="1"/>
</dbReference>
<evidence type="ECO:0000256" key="7">
    <source>
        <dbReference type="ARBA" id="ARBA00023136"/>
    </source>
</evidence>
<comment type="similarity">
    <text evidence="2">Belongs to the VKOR family.</text>
</comment>
<evidence type="ECO:0000256" key="2">
    <source>
        <dbReference type="ARBA" id="ARBA00006214"/>
    </source>
</evidence>
<keyword evidence="8" id="KW-1015">Disulfide bond</keyword>
<dbReference type="Gene3D" id="1.20.1440.130">
    <property type="entry name" value="VKOR domain"/>
    <property type="match status" value="1"/>
</dbReference>
<evidence type="ECO:0000256" key="8">
    <source>
        <dbReference type="ARBA" id="ARBA00023157"/>
    </source>
</evidence>
<dbReference type="SMART" id="SM00756">
    <property type="entry name" value="VKc"/>
    <property type="match status" value="1"/>
</dbReference>
<organism evidence="12 13">
    <name type="scientific">Actinomadura rubteroloni</name>
    <dbReference type="NCBI Taxonomy" id="1926885"/>
    <lineage>
        <taxon>Bacteria</taxon>
        <taxon>Bacillati</taxon>
        <taxon>Actinomycetota</taxon>
        <taxon>Actinomycetes</taxon>
        <taxon>Streptosporangiales</taxon>
        <taxon>Thermomonosporaceae</taxon>
        <taxon>Actinomadura</taxon>
    </lineage>
</organism>
<evidence type="ECO:0000259" key="11">
    <source>
        <dbReference type="SMART" id="SM00756"/>
    </source>
</evidence>
<feature type="transmembrane region" description="Helical" evidence="10">
    <location>
        <begin position="77"/>
        <end position="99"/>
    </location>
</feature>
<comment type="subcellular location">
    <subcellularLocation>
        <location evidence="1">Membrane</location>
        <topology evidence="1">Multi-pass membrane protein</topology>
    </subcellularLocation>
</comment>
<feature type="transmembrane region" description="Helical" evidence="10">
    <location>
        <begin position="24"/>
        <end position="45"/>
    </location>
</feature>
<dbReference type="Pfam" id="PF07884">
    <property type="entry name" value="VKOR"/>
    <property type="match status" value="1"/>
</dbReference>
<name>A0A2P4UFY9_9ACTN</name>
<evidence type="ECO:0000256" key="4">
    <source>
        <dbReference type="ARBA" id="ARBA00022719"/>
    </source>
</evidence>
<dbReference type="GO" id="GO:0048038">
    <property type="term" value="F:quinone binding"/>
    <property type="evidence" value="ECO:0007669"/>
    <property type="project" value="UniProtKB-KW"/>
</dbReference>
<evidence type="ECO:0000256" key="6">
    <source>
        <dbReference type="ARBA" id="ARBA00023002"/>
    </source>
</evidence>
<accession>A0A2P4UFY9</accession>
<evidence type="ECO:0000256" key="5">
    <source>
        <dbReference type="ARBA" id="ARBA00022989"/>
    </source>
</evidence>
<keyword evidence="7 10" id="KW-0472">Membrane</keyword>
<evidence type="ECO:0000256" key="3">
    <source>
        <dbReference type="ARBA" id="ARBA00022692"/>
    </source>
</evidence>
<dbReference type="EMBL" id="MTBP01000002">
    <property type="protein sequence ID" value="POM23946.1"/>
    <property type="molecule type" value="Genomic_DNA"/>
</dbReference>
<feature type="domain" description="Vitamin K epoxide reductase" evidence="11">
    <location>
        <begin position="22"/>
        <end position="156"/>
    </location>
</feature>
<dbReference type="AlphaFoldDB" id="A0A2P4UFY9"/>
<keyword evidence="3 10" id="KW-0812">Transmembrane</keyword>
<evidence type="ECO:0000256" key="9">
    <source>
        <dbReference type="ARBA" id="ARBA00023284"/>
    </source>
</evidence>
<evidence type="ECO:0000256" key="10">
    <source>
        <dbReference type="SAM" id="Phobius"/>
    </source>
</evidence>
<keyword evidence="5 10" id="KW-1133">Transmembrane helix</keyword>
<keyword evidence="6" id="KW-0560">Oxidoreductase</keyword>
<evidence type="ECO:0000313" key="12">
    <source>
        <dbReference type="EMBL" id="POM23946.1"/>
    </source>
</evidence>
<feature type="transmembrane region" description="Helical" evidence="10">
    <location>
        <begin position="137"/>
        <end position="154"/>
    </location>
</feature>
<keyword evidence="4" id="KW-0874">Quinone</keyword>
<comment type="caution">
    <text evidence="12">The sequence shown here is derived from an EMBL/GenBank/DDBJ whole genome shotgun (WGS) entry which is preliminary data.</text>
</comment>
<dbReference type="PANTHER" id="PTHR34573">
    <property type="entry name" value="VKC DOMAIN-CONTAINING PROTEIN"/>
    <property type="match status" value="1"/>
</dbReference>
<gene>
    <name evidence="12" type="ORF">BTM25_25730</name>
</gene>
<dbReference type="GO" id="GO:0016491">
    <property type="term" value="F:oxidoreductase activity"/>
    <property type="evidence" value="ECO:0007669"/>
    <property type="project" value="UniProtKB-KW"/>
</dbReference>
<keyword evidence="13" id="KW-1185">Reference proteome</keyword>
<reference evidence="12 13" key="1">
    <citation type="journal article" date="2017" name="Chemistry">
        <title>Isolation, Biosynthesis and Chemical Modifications of Rubterolones A-F: Rare Tropolone Alkaloids from Actinomadura sp. 5-2.</title>
        <authorList>
            <person name="Guo H."/>
            <person name="Benndorf R."/>
            <person name="Leichnitz D."/>
            <person name="Klassen J.L."/>
            <person name="Vollmers J."/>
            <person name="Gorls H."/>
            <person name="Steinacker M."/>
            <person name="Weigel C."/>
            <person name="Dahse H.M."/>
            <person name="Kaster A.K."/>
            <person name="de Beer Z.W."/>
            <person name="Poulsen M."/>
            <person name="Beemelmanns C."/>
        </authorList>
    </citation>
    <scope>NUCLEOTIDE SEQUENCE [LARGE SCALE GENOMIC DNA]</scope>
    <source>
        <strain evidence="12 13">5-2</strain>
    </source>
</reference>
<dbReference type="InterPro" id="IPR012932">
    <property type="entry name" value="VKOR"/>
</dbReference>
<keyword evidence="9" id="KW-0676">Redox-active center</keyword>
<proteinExistence type="inferred from homology"/>
<dbReference type="InterPro" id="IPR038354">
    <property type="entry name" value="VKOR_sf"/>
</dbReference>
<evidence type="ECO:0000313" key="13">
    <source>
        <dbReference type="Proteomes" id="UP000242367"/>
    </source>
</evidence>
<dbReference type="GO" id="GO:0016020">
    <property type="term" value="C:membrane"/>
    <property type="evidence" value="ECO:0007669"/>
    <property type="project" value="UniProtKB-SubCell"/>
</dbReference>
<evidence type="ECO:0000256" key="1">
    <source>
        <dbReference type="ARBA" id="ARBA00004141"/>
    </source>
</evidence>
<feature type="transmembrane region" description="Helical" evidence="10">
    <location>
        <begin position="111"/>
        <end position="131"/>
    </location>
</feature>
<sequence length="171" mass="18847">MAQRVEAGPDETSDRPGPPPVARWFVFPAWALTLVGLGISIYLTIAHYRPRTLVCSASGVIDCSAVTTSKYSELLGIPMPLLGLAFFVGFAVLITPPLLRSPQPLLRWSRLAAVSVGVLFVVYLITAEVILRHLCQWCTGVHIVTILLFVLVLSDEFRRIGQIEEPPRRTP</sequence>
<protein>
    <submittedName>
        <fullName evidence="12">Vitamin K epoxide reductase family protein</fullName>
    </submittedName>
</protein>
<dbReference type="Proteomes" id="UP000242367">
    <property type="component" value="Unassembled WGS sequence"/>
</dbReference>